<dbReference type="InterPro" id="IPR011990">
    <property type="entry name" value="TPR-like_helical_dom_sf"/>
</dbReference>
<protein>
    <submittedName>
        <fullName evidence="2">Proteinaceous RNase P 1</fullName>
    </submittedName>
</protein>
<sequence length="155" mass="17333">MDEGISTPKTRSAKLYVHFSFTETGPAFRMPPPCSVVIKDNESAQGHWHIPIISESENEDERVWLCCRRANSSLAKQDSSGVQNESQLPSKKKKQTRISVEDLVASHNLRLRRNLGIVLLIPNLRKVDKRSVQVSPEVVALPIGTIGLFVGLLEY</sequence>
<comment type="caution">
    <text evidence="2">The sequence shown here is derived from an EMBL/GenBank/DDBJ whole genome shotgun (WGS) entry which is preliminary data.</text>
</comment>
<dbReference type="GO" id="GO:0004526">
    <property type="term" value="F:ribonuclease P activity"/>
    <property type="evidence" value="ECO:0007669"/>
    <property type="project" value="TreeGrafter"/>
</dbReference>
<evidence type="ECO:0000256" key="1">
    <source>
        <dbReference type="SAM" id="MobiDB-lite"/>
    </source>
</evidence>
<dbReference type="EMBL" id="BKCP01006072">
    <property type="protein sequence ID" value="GER41294.1"/>
    <property type="molecule type" value="Genomic_DNA"/>
</dbReference>
<reference evidence="3" key="1">
    <citation type="journal article" date="2019" name="Curr. Biol.">
        <title>Genome Sequence of Striga asiatica Provides Insight into the Evolution of Plant Parasitism.</title>
        <authorList>
            <person name="Yoshida S."/>
            <person name="Kim S."/>
            <person name="Wafula E.K."/>
            <person name="Tanskanen J."/>
            <person name="Kim Y.M."/>
            <person name="Honaas L."/>
            <person name="Yang Z."/>
            <person name="Spallek T."/>
            <person name="Conn C.E."/>
            <person name="Ichihashi Y."/>
            <person name="Cheong K."/>
            <person name="Cui S."/>
            <person name="Der J.P."/>
            <person name="Gundlach H."/>
            <person name="Jiao Y."/>
            <person name="Hori C."/>
            <person name="Ishida J.K."/>
            <person name="Kasahara H."/>
            <person name="Kiba T."/>
            <person name="Kim M.S."/>
            <person name="Koo N."/>
            <person name="Laohavisit A."/>
            <person name="Lee Y.H."/>
            <person name="Lumba S."/>
            <person name="McCourt P."/>
            <person name="Mortimer J.C."/>
            <person name="Mutuku J.M."/>
            <person name="Nomura T."/>
            <person name="Sasaki-Sekimoto Y."/>
            <person name="Seto Y."/>
            <person name="Wang Y."/>
            <person name="Wakatake T."/>
            <person name="Sakakibara H."/>
            <person name="Demura T."/>
            <person name="Yamaguchi S."/>
            <person name="Yoneyama K."/>
            <person name="Manabe R.I."/>
            <person name="Nelson D.C."/>
            <person name="Schulman A.H."/>
            <person name="Timko M.P."/>
            <person name="dePamphilis C.W."/>
            <person name="Choi D."/>
            <person name="Shirasu K."/>
        </authorList>
    </citation>
    <scope>NUCLEOTIDE SEQUENCE [LARGE SCALE GENOMIC DNA]</scope>
    <source>
        <strain evidence="3">cv. UVA1</strain>
    </source>
</reference>
<dbReference type="PANTHER" id="PTHR13547">
    <property type="match status" value="1"/>
</dbReference>
<dbReference type="AlphaFoldDB" id="A0A5A7Q8C8"/>
<name>A0A5A7Q8C8_STRAF</name>
<dbReference type="Gene3D" id="1.25.40.10">
    <property type="entry name" value="Tetratricopeptide repeat domain"/>
    <property type="match status" value="1"/>
</dbReference>
<proteinExistence type="predicted"/>
<dbReference type="PANTHER" id="PTHR13547:SF7">
    <property type="entry name" value="RIBONUCLEASE P"/>
    <property type="match status" value="1"/>
</dbReference>
<evidence type="ECO:0000313" key="2">
    <source>
        <dbReference type="EMBL" id="GER41294.1"/>
    </source>
</evidence>
<organism evidence="2 3">
    <name type="scientific">Striga asiatica</name>
    <name type="common">Asiatic witchweed</name>
    <name type="synonym">Buchnera asiatica</name>
    <dbReference type="NCBI Taxonomy" id="4170"/>
    <lineage>
        <taxon>Eukaryota</taxon>
        <taxon>Viridiplantae</taxon>
        <taxon>Streptophyta</taxon>
        <taxon>Embryophyta</taxon>
        <taxon>Tracheophyta</taxon>
        <taxon>Spermatophyta</taxon>
        <taxon>Magnoliopsida</taxon>
        <taxon>eudicotyledons</taxon>
        <taxon>Gunneridae</taxon>
        <taxon>Pentapetalae</taxon>
        <taxon>asterids</taxon>
        <taxon>lamiids</taxon>
        <taxon>Lamiales</taxon>
        <taxon>Orobanchaceae</taxon>
        <taxon>Buchnereae</taxon>
        <taxon>Striga</taxon>
    </lineage>
</organism>
<evidence type="ECO:0000313" key="3">
    <source>
        <dbReference type="Proteomes" id="UP000325081"/>
    </source>
</evidence>
<dbReference type="Proteomes" id="UP000325081">
    <property type="component" value="Unassembled WGS sequence"/>
</dbReference>
<keyword evidence="3" id="KW-1185">Reference proteome</keyword>
<feature type="compositionally biased region" description="Polar residues" evidence="1">
    <location>
        <begin position="73"/>
        <end position="89"/>
    </location>
</feature>
<dbReference type="GO" id="GO:0001682">
    <property type="term" value="P:tRNA 5'-leader removal"/>
    <property type="evidence" value="ECO:0007669"/>
    <property type="project" value="TreeGrafter"/>
</dbReference>
<gene>
    <name evidence="2" type="ORF">STAS_18009</name>
</gene>
<feature type="region of interest" description="Disordered" evidence="1">
    <location>
        <begin position="73"/>
        <end position="93"/>
    </location>
</feature>
<accession>A0A5A7Q8C8</accession>